<dbReference type="PANTHER" id="PTHR10429:SF0">
    <property type="entry name" value="DNA-3-METHYLADENINE GLYCOSYLASE"/>
    <property type="match status" value="1"/>
</dbReference>
<comment type="similarity">
    <text evidence="1 5">Belongs to the DNA glycosylase MPG family.</text>
</comment>
<dbReference type="Gene3D" id="3.10.300.10">
    <property type="entry name" value="Methylpurine-DNA glycosylase (MPG)"/>
    <property type="match status" value="1"/>
</dbReference>
<dbReference type="CDD" id="cd00540">
    <property type="entry name" value="AAG"/>
    <property type="match status" value="1"/>
</dbReference>
<keyword evidence="3 5" id="KW-0378">Hydrolase</keyword>
<sequence>MTPEFLARDAALVAVDLLGAYLTVRGAGGRIVETEAYAPDDPASHSFRGPGARNATMFGQPGRAYVYLSYGIHLCLNVVCAPGHAVLIRAIEPTKGLDLMAARRGTHDPRKLCSGPGRIGQALGLTLADDGAVFGQGGFDLLPGPAPAAILTGPRIGISRAAAVPWRFGVEGSACLSRRFQLAEHSAAGGPGALGRATLEKRPGGASARHEGGGEE</sequence>
<dbReference type="HAMAP" id="MF_00527">
    <property type="entry name" value="3MGH"/>
    <property type="match status" value="1"/>
</dbReference>
<keyword evidence="2 5" id="KW-0227">DNA damage</keyword>
<evidence type="ECO:0000256" key="2">
    <source>
        <dbReference type="ARBA" id="ARBA00022763"/>
    </source>
</evidence>
<keyword evidence="4 5" id="KW-0234">DNA repair</keyword>
<keyword evidence="8" id="KW-1185">Reference proteome</keyword>
<evidence type="ECO:0000256" key="1">
    <source>
        <dbReference type="ARBA" id="ARBA00009232"/>
    </source>
</evidence>
<organism evidence="7 8">
    <name type="scientific">Cereibacter ovatus</name>
    <dbReference type="NCBI Taxonomy" id="439529"/>
    <lineage>
        <taxon>Bacteria</taxon>
        <taxon>Pseudomonadati</taxon>
        <taxon>Pseudomonadota</taxon>
        <taxon>Alphaproteobacteria</taxon>
        <taxon>Rhodobacterales</taxon>
        <taxon>Paracoccaceae</taxon>
        <taxon>Cereibacter</taxon>
    </lineage>
</organism>
<dbReference type="InterPro" id="IPR011034">
    <property type="entry name" value="Formyl_transferase-like_C_sf"/>
</dbReference>
<evidence type="ECO:0000256" key="6">
    <source>
        <dbReference type="SAM" id="MobiDB-lite"/>
    </source>
</evidence>
<reference evidence="8" key="1">
    <citation type="submission" date="2017-08" db="EMBL/GenBank/DDBJ databases">
        <authorList>
            <person name="Varghese N."/>
            <person name="Submissions S."/>
        </authorList>
    </citation>
    <scope>NUCLEOTIDE SEQUENCE [LARGE SCALE GENOMIC DNA]</scope>
    <source>
        <strain evidence="8">JA234</strain>
    </source>
</reference>
<dbReference type="InterPro" id="IPR036995">
    <property type="entry name" value="MPG_sf"/>
</dbReference>
<dbReference type="EC" id="3.2.2.-" evidence="5"/>
<dbReference type="PANTHER" id="PTHR10429">
    <property type="entry name" value="DNA-3-METHYLADENINE GLYCOSYLASE"/>
    <property type="match status" value="1"/>
</dbReference>
<name>A0A285CWN4_9RHOB</name>
<dbReference type="SUPFAM" id="SSF50486">
    <property type="entry name" value="FMT C-terminal domain-like"/>
    <property type="match status" value="1"/>
</dbReference>
<protein>
    <recommendedName>
        <fullName evidence="5">Putative 3-methyladenine DNA glycosylase</fullName>
        <ecNumber evidence="5">3.2.2.-</ecNumber>
    </recommendedName>
</protein>
<gene>
    <name evidence="7" type="ORF">SAMN05878503_109111</name>
</gene>
<dbReference type="InterPro" id="IPR003180">
    <property type="entry name" value="MPG"/>
</dbReference>
<dbReference type="Pfam" id="PF02245">
    <property type="entry name" value="Pur_DNA_glyco"/>
    <property type="match status" value="1"/>
</dbReference>
<evidence type="ECO:0000256" key="5">
    <source>
        <dbReference type="HAMAP-Rule" id="MF_00527"/>
    </source>
</evidence>
<dbReference type="EMBL" id="OAOQ01000009">
    <property type="protein sequence ID" value="SNX71373.1"/>
    <property type="molecule type" value="Genomic_DNA"/>
</dbReference>
<evidence type="ECO:0000256" key="4">
    <source>
        <dbReference type="ARBA" id="ARBA00023204"/>
    </source>
</evidence>
<dbReference type="GO" id="GO:0003677">
    <property type="term" value="F:DNA binding"/>
    <property type="evidence" value="ECO:0007669"/>
    <property type="project" value="InterPro"/>
</dbReference>
<evidence type="ECO:0000313" key="8">
    <source>
        <dbReference type="Proteomes" id="UP000219467"/>
    </source>
</evidence>
<dbReference type="GO" id="GO:0003905">
    <property type="term" value="F:alkylbase DNA N-glycosylase activity"/>
    <property type="evidence" value="ECO:0007669"/>
    <property type="project" value="InterPro"/>
</dbReference>
<feature type="region of interest" description="Disordered" evidence="6">
    <location>
        <begin position="187"/>
        <end position="216"/>
    </location>
</feature>
<evidence type="ECO:0000256" key="3">
    <source>
        <dbReference type="ARBA" id="ARBA00022801"/>
    </source>
</evidence>
<dbReference type="OrthoDB" id="9794313at2"/>
<feature type="compositionally biased region" description="Basic and acidic residues" evidence="6">
    <location>
        <begin position="198"/>
        <end position="216"/>
    </location>
</feature>
<dbReference type="AlphaFoldDB" id="A0A285CWN4"/>
<evidence type="ECO:0000313" key="7">
    <source>
        <dbReference type="EMBL" id="SNX71373.1"/>
    </source>
</evidence>
<proteinExistence type="inferred from homology"/>
<dbReference type="GO" id="GO:0006284">
    <property type="term" value="P:base-excision repair"/>
    <property type="evidence" value="ECO:0007669"/>
    <property type="project" value="InterPro"/>
</dbReference>
<dbReference type="NCBIfam" id="NF002003">
    <property type="entry name" value="PRK00802.1-3"/>
    <property type="match status" value="1"/>
</dbReference>
<dbReference type="Proteomes" id="UP000219467">
    <property type="component" value="Unassembled WGS sequence"/>
</dbReference>
<accession>A0A285CWN4</accession>
<dbReference type="NCBIfam" id="TIGR00567">
    <property type="entry name" value="3mg"/>
    <property type="match status" value="1"/>
</dbReference>